<dbReference type="GO" id="GO:0005886">
    <property type="term" value="C:plasma membrane"/>
    <property type="evidence" value="ECO:0007669"/>
    <property type="project" value="TreeGrafter"/>
</dbReference>
<feature type="domain" description="Rhodanese" evidence="3">
    <location>
        <begin position="21"/>
        <end position="69"/>
    </location>
</feature>
<dbReference type="PROSITE" id="PS50206">
    <property type="entry name" value="RHODANESE_3"/>
    <property type="match status" value="1"/>
</dbReference>
<gene>
    <name evidence="4" type="ORF">CJ014_04675</name>
</gene>
<accession>A0A2G9X0C0</accession>
<dbReference type="InterPro" id="IPR001763">
    <property type="entry name" value="Rhodanese-like_dom"/>
</dbReference>
<dbReference type="GO" id="GO:0008718">
    <property type="term" value="F:D-amino-acid dehydrogenase activity"/>
    <property type="evidence" value="ECO:0007669"/>
    <property type="project" value="TreeGrafter"/>
</dbReference>
<dbReference type="Gene3D" id="3.30.9.10">
    <property type="entry name" value="D-Amino Acid Oxidase, subunit A, domain 2"/>
    <property type="match status" value="1"/>
</dbReference>
<dbReference type="Gene3D" id="3.50.50.60">
    <property type="entry name" value="FAD/NAD(P)-binding domain"/>
    <property type="match status" value="2"/>
</dbReference>
<dbReference type="SUPFAM" id="SSF51905">
    <property type="entry name" value="FAD/NAD(P)-binding domain"/>
    <property type="match status" value="1"/>
</dbReference>
<proteinExistence type="inferred from homology"/>
<comment type="similarity">
    <text evidence="1">Belongs to the DadA oxidoreductase family.</text>
</comment>
<dbReference type="RefSeq" id="WP_100079379.1">
    <property type="nucleotide sequence ID" value="NZ_NQVN01000002.1"/>
</dbReference>
<sequence>MAEAAWPAAFDLARVDSDRAPPARVDVVVVGGGIVGASAALFLAEAGHSVALVEKGWIGAEQSGRNWGWCRFTLRDPAELELMGVAQRLWRDRASLGGADTGFRTTGIMYLIGRRPDDVAVYEAWLADARRHGLASRLIGRDEVARLLPNAGRQWQGALFTPEDGGAEPERAAPEIALAARRAGAAVLTGCAVRGVERTAGRVSAVVTENGTIGCDAVLVAAGAWSRLFLGNLGIDLPQLKVLASVVRTAPHGATPTVSVAGTGWGFRRRDDGGWIVSETNATTADIVPDSFRLLWDYRRHLLSPDRPRLRFGRRFFEELRTARRWRKDEVSPFERSRVLDPAPDRRVVAAAGKAIGIDLPEFSGIDITGSWAGYIDVTPDALPVISGIAGWPGLFVATGFSGHGFGIGPGGGRLAADLVAGLAPSADPAPFRADRFPRLARTSKGRT</sequence>
<comment type="caution">
    <text evidence="4">The sequence shown here is derived from an EMBL/GenBank/DDBJ whole genome shotgun (WGS) entry which is preliminary data.</text>
</comment>
<evidence type="ECO:0000313" key="5">
    <source>
        <dbReference type="Proteomes" id="UP000231070"/>
    </source>
</evidence>
<dbReference type="GO" id="GO:0005737">
    <property type="term" value="C:cytoplasm"/>
    <property type="evidence" value="ECO:0007669"/>
    <property type="project" value="TreeGrafter"/>
</dbReference>
<evidence type="ECO:0000256" key="1">
    <source>
        <dbReference type="ARBA" id="ARBA00009410"/>
    </source>
</evidence>
<dbReference type="EMBL" id="NQVN01000002">
    <property type="protein sequence ID" value="PIP00043.1"/>
    <property type="molecule type" value="Genomic_DNA"/>
</dbReference>
<dbReference type="PANTHER" id="PTHR13847:SF280">
    <property type="entry name" value="D-AMINO ACID DEHYDROGENASE"/>
    <property type="match status" value="1"/>
</dbReference>
<dbReference type="InterPro" id="IPR006076">
    <property type="entry name" value="FAD-dep_OxRdtase"/>
</dbReference>
<protein>
    <recommendedName>
        <fullName evidence="3">Rhodanese domain-containing protein</fullName>
    </recommendedName>
</protein>
<keyword evidence="2" id="KW-0560">Oxidoreductase</keyword>
<dbReference type="PANTHER" id="PTHR13847">
    <property type="entry name" value="SARCOSINE DEHYDROGENASE-RELATED"/>
    <property type="match status" value="1"/>
</dbReference>
<dbReference type="GO" id="GO:0055130">
    <property type="term" value="P:D-alanine catabolic process"/>
    <property type="evidence" value="ECO:0007669"/>
    <property type="project" value="TreeGrafter"/>
</dbReference>
<name>A0A2G9X0C0_9HYPH</name>
<dbReference type="AlphaFoldDB" id="A0A2G9X0C0"/>
<organism evidence="4 5">
    <name type="scientific">Pleomorphomonas carboxyditropha</name>
    <dbReference type="NCBI Taxonomy" id="2023338"/>
    <lineage>
        <taxon>Bacteria</taxon>
        <taxon>Pseudomonadati</taxon>
        <taxon>Pseudomonadota</taxon>
        <taxon>Alphaproteobacteria</taxon>
        <taxon>Hyphomicrobiales</taxon>
        <taxon>Pleomorphomonadaceae</taxon>
        <taxon>Pleomorphomonas</taxon>
    </lineage>
</organism>
<dbReference type="OrthoDB" id="9787190at2"/>
<evidence type="ECO:0000259" key="3">
    <source>
        <dbReference type="PROSITE" id="PS50206"/>
    </source>
</evidence>
<dbReference type="Pfam" id="PF01266">
    <property type="entry name" value="DAO"/>
    <property type="match status" value="1"/>
</dbReference>
<dbReference type="Proteomes" id="UP000231070">
    <property type="component" value="Unassembled WGS sequence"/>
</dbReference>
<keyword evidence="5" id="KW-1185">Reference proteome</keyword>
<evidence type="ECO:0000256" key="2">
    <source>
        <dbReference type="ARBA" id="ARBA00023002"/>
    </source>
</evidence>
<reference evidence="4 5" key="1">
    <citation type="submission" date="2017-08" db="EMBL/GenBank/DDBJ databases">
        <title>Pleomorphomonas carboxidotrophicus sp. nov., a new mesophilic hydrogenogenic carboxidotroph.</title>
        <authorList>
            <person name="Esquivel-Elizondo S."/>
            <person name="Krajmalnik-Brown R."/>
            <person name="Maldonado J."/>
        </authorList>
    </citation>
    <scope>NUCLEOTIDE SEQUENCE [LARGE SCALE GENOMIC DNA]</scope>
    <source>
        <strain evidence="4 5">SVCO-16</strain>
    </source>
</reference>
<evidence type="ECO:0000313" key="4">
    <source>
        <dbReference type="EMBL" id="PIP00043.1"/>
    </source>
</evidence>
<dbReference type="InterPro" id="IPR036188">
    <property type="entry name" value="FAD/NAD-bd_sf"/>
</dbReference>